<evidence type="ECO:0000313" key="4">
    <source>
        <dbReference type="EMBL" id="CCE72777.1"/>
    </source>
</evidence>
<dbReference type="InParanoid" id="G8YTT7"/>
<dbReference type="InterPro" id="IPR036416">
    <property type="entry name" value="Pept_tRNA_hydro_sf"/>
</dbReference>
<dbReference type="Proteomes" id="UP000005222">
    <property type="component" value="Chromosome A"/>
</dbReference>
<dbReference type="OMA" id="TYMNESS"/>
<name>G8YTT7_PICSO</name>
<evidence type="ECO:0000313" key="5">
    <source>
        <dbReference type="EMBL" id="CCE73338.1"/>
    </source>
</evidence>
<dbReference type="eggNOG" id="KOG2255">
    <property type="taxonomic scope" value="Eukaryota"/>
</dbReference>
<dbReference type="InterPro" id="IPR001328">
    <property type="entry name" value="Pept_tRNA_hydro"/>
</dbReference>
<dbReference type="GO" id="GO:0000049">
    <property type="term" value="F:tRNA binding"/>
    <property type="evidence" value="ECO:0007669"/>
    <property type="project" value="UniProtKB-KW"/>
</dbReference>
<keyword evidence="2" id="KW-0378">Hydrolase</keyword>
<organism evidence="5 6">
    <name type="scientific">Pichia sorbitophila (strain ATCC MYA-4447 / BCRC 22081 / CBS 7064 / NBRC 10061 / NRRL Y-12695)</name>
    <name type="common">Hybrid yeast</name>
    <dbReference type="NCBI Taxonomy" id="559304"/>
    <lineage>
        <taxon>Eukaryota</taxon>
        <taxon>Fungi</taxon>
        <taxon>Dikarya</taxon>
        <taxon>Ascomycota</taxon>
        <taxon>Saccharomycotina</taxon>
        <taxon>Pichiomycetes</taxon>
        <taxon>Debaryomycetaceae</taxon>
        <taxon>Millerozyma</taxon>
    </lineage>
</organism>
<reference evidence="6" key="2">
    <citation type="journal article" date="2012" name="G3 (Bethesda)">
        <title>Pichia sorbitophila, an interspecies yeast hybrid reveals early steps of genome resolution following polyploidization.</title>
        <authorList>
            <person name="Leh Louis V."/>
            <person name="Despons L."/>
            <person name="Friedrich A."/>
            <person name="Martin T."/>
            <person name="Durrens P."/>
            <person name="Casaregola S."/>
            <person name="Neuveglise C."/>
            <person name="Fairhead C."/>
            <person name="Marck C."/>
            <person name="Cruz J.A."/>
            <person name="Straub M.L."/>
            <person name="Kugler V."/>
            <person name="Sacerdot C."/>
            <person name="Uzunov Z."/>
            <person name="Thierry A."/>
            <person name="Weiss S."/>
            <person name="Bleykasten C."/>
            <person name="De Montigny J."/>
            <person name="Jacques N."/>
            <person name="Jung P."/>
            <person name="Lemaire M."/>
            <person name="Mallet S."/>
            <person name="Morel G."/>
            <person name="Richard G.F."/>
            <person name="Sarkar A."/>
            <person name="Savel G."/>
            <person name="Schacherer J."/>
            <person name="Seret M.L."/>
            <person name="Talla E."/>
            <person name="Samson G."/>
            <person name="Jubin C."/>
            <person name="Poulain J."/>
            <person name="Vacherie B."/>
            <person name="Barbe V."/>
            <person name="Pelletier E."/>
            <person name="Sherman D.J."/>
            <person name="Westhof E."/>
            <person name="Weissenbach J."/>
            <person name="Baret P.V."/>
            <person name="Wincker P."/>
            <person name="Gaillardin C."/>
            <person name="Dujon B."/>
            <person name="Souciet J.L."/>
        </authorList>
    </citation>
    <scope>NUCLEOTIDE SEQUENCE [LARGE SCALE GENOMIC DNA]</scope>
    <source>
        <strain evidence="6">ATCC MYA-4447 / BCRC 22081 / CBS 7064 / NBRC 10061 / NRRL Y-12695</strain>
    </source>
</reference>
<dbReference type="PANTHER" id="PTHR17224:SF1">
    <property type="entry name" value="PEPTIDYL-TRNA HYDROLASE"/>
    <property type="match status" value="1"/>
</dbReference>
<evidence type="ECO:0000256" key="1">
    <source>
        <dbReference type="ARBA" id="ARBA00022555"/>
    </source>
</evidence>
<evidence type="ECO:0000256" key="2">
    <source>
        <dbReference type="ARBA" id="ARBA00022801"/>
    </source>
</evidence>
<reference evidence="5" key="1">
    <citation type="submission" date="2011-10" db="EMBL/GenBank/DDBJ databases">
        <authorList>
            <person name="Genoscope - CEA"/>
        </authorList>
    </citation>
    <scope>NUCLEOTIDE SEQUENCE</scope>
    <source>
        <strain evidence="5">CBS 7064</strain>
    </source>
</reference>
<dbReference type="EMBL" id="FO082058">
    <property type="protein sequence ID" value="CCE73338.1"/>
    <property type="molecule type" value="Genomic_DNA"/>
</dbReference>
<keyword evidence="1" id="KW-0820">tRNA-binding</keyword>
<dbReference type="Gene3D" id="3.40.50.1470">
    <property type="entry name" value="Peptidyl-tRNA hydrolase"/>
    <property type="match status" value="1"/>
</dbReference>
<dbReference type="Pfam" id="PF01195">
    <property type="entry name" value="Pept_tRNA_hydro"/>
    <property type="match status" value="1"/>
</dbReference>
<dbReference type="SUPFAM" id="SSF53178">
    <property type="entry name" value="Peptidyl-tRNA hydrolase-like"/>
    <property type="match status" value="1"/>
</dbReference>
<dbReference type="STRING" id="559304.G8YTT7"/>
<gene>
    <name evidence="5" type="primary">Piso0_000371</name>
    <name evidence="4" type="ORF">GNLVRS01_PISO0A07876g</name>
    <name evidence="5" type="ORF">GNLVRS01_PISO0B07943g</name>
</gene>
<dbReference type="GO" id="GO:0004045">
    <property type="term" value="F:peptidyl-tRNA hydrolase activity"/>
    <property type="evidence" value="ECO:0007669"/>
    <property type="project" value="InterPro"/>
</dbReference>
<evidence type="ECO:0000313" key="6">
    <source>
        <dbReference type="Proteomes" id="UP000005222"/>
    </source>
</evidence>
<keyword evidence="6" id="KW-1185">Reference proteome</keyword>
<proteinExistence type="predicted"/>
<sequence length="205" mass="22942">MDDVNDKELVIFSIGNPGQMNRHSAGHLVLKELVDAFNGKQLIKASGKGKYYHTATDGIAFVKSNTYMNESGEALKQYLQNEKVRVGQITLIILYDEFDLPLYKVKLSPFKKNESHNGVKCVRNLLSQSYPTIAAFKLGVGIGPKPENASKDTMASWVLSNFKESEKHALLETSVPLVFRYIEAILQNNGVIKDCQRIANYVNMN</sequence>
<dbReference type="PANTHER" id="PTHR17224">
    <property type="entry name" value="PEPTIDYL-TRNA HYDROLASE"/>
    <property type="match status" value="1"/>
</dbReference>
<dbReference type="HOGENOM" id="CLU_1310081_0_0_1"/>
<dbReference type="EMBL" id="FO082059">
    <property type="protein sequence ID" value="CCE72777.1"/>
    <property type="molecule type" value="Genomic_DNA"/>
</dbReference>
<accession>G8YTT7</accession>
<evidence type="ECO:0000256" key="3">
    <source>
        <dbReference type="ARBA" id="ARBA00022884"/>
    </source>
</evidence>
<keyword evidence="3" id="KW-0694">RNA-binding</keyword>
<dbReference type="OrthoDB" id="1711136at2759"/>
<dbReference type="Proteomes" id="UP000005222">
    <property type="component" value="Chromosome B"/>
</dbReference>
<dbReference type="AlphaFoldDB" id="G8YTT7"/>
<protein>
    <submittedName>
        <fullName evidence="5">Piso0_000371 protein</fullName>
    </submittedName>
</protein>